<keyword evidence="3" id="KW-1185">Reference proteome</keyword>
<dbReference type="Gene3D" id="2.40.10.10">
    <property type="entry name" value="Trypsin-like serine proteases"/>
    <property type="match status" value="2"/>
</dbReference>
<dbReference type="SUPFAM" id="SSF50494">
    <property type="entry name" value="Trypsin-like serine proteases"/>
    <property type="match status" value="1"/>
</dbReference>
<protein>
    <submittedName>
        <fullName evidence="2">Peptidase S1</fullName>
    </submittedName>
</protein>
<evidence type="ECO:0000256" key="1">
    <source>
        <dbReference type="SAM" id="Phobius"/>
    </source>
</evidence>
<dbReference type="InterPro" id="IPR009003">
    <property type="entry name" value="Peptidase_S1_PA"/>
</dbReference>
<keyword evidence="1" id="KW-0812">Transmembrane</keyword>
<gene>
    <name evidence="2" type="ORF">BC349_15095</name>
</gene>
<dbReference type="EMBL" id="MBUA01000027">
    <property type="protein sequence ID" value="MBC6492386.1"/>
    <property type="molecule type" value="Genomic_DNA"/>
</dbReference>
<dbReference type="InterPro" id="IPR001940">
    <property type="entry name" value="Peptidase_S1C"/>
</dbReference>
<organism evidence="2 3">
    <name type="scientific">Flavihumibacter stibioxidans</name>
    <dbReference type="NCBI Taxonomy" id="1834163"/>
    <lineage>
        <taxon>Bacteria</taxon>
        <taxon>Pseudomonadati</taxon>
        <taxon>Bacteroidota</taxon>
        <taxon>Chitinophagia</taxon>
        <taxon>Chitinophagales</taxon>
        <taxon>Chitinophagaceae</taxon>
        <taxon>Flavihumibacter</taxon>
    </lineage>
</organism>
<dbReference type="Pfam" id="PF13365">
    <property type="entry name" value="Trypsin_2"/>
    <property type="match status" value="1"/>
</dbReference>
<keyword evidence="1" id="KW-0472">Membrane</keyword>
<keyword evidence="1" id="KW-1133">Transmembrane helix</keyword>
<feature type="transmembrane region" description="Helical" evidence="1">
    <location>
        <begin position="96"/>
        <end position="118"/>
    </location>
</feature>
<dbReference type="RefSeq" id="WP_187257686.1">
    <property type="nucleotide sequence ID" value="NZ_JBHULF010000006.1"/>
</dbReference>
<reference evidence="2 3" key="1">
    <citation type="submission" date="2016-07" db="EMBL/GenBank/DDBJ databases">
        <title>Genome analysis of Flavihumibacter stibioxidans YS-17.</title>
        <authorList>
            <person name="Shi K."/>
            <person name="Han Y."/>
            <person name="Wang G."/>
        </authorList>
    </citation>
    <scope>NUCLEOTIDE SEQUENCE [LARGE SCALE GENOMIC DNA]</scope>
    <source>
        <strain evidence="2 3">YS-17</strain>
    </source>
</reference>
<name>A0ABR7MBR0_9BACT</name>
<sequence length="365" mass="40394">MTDDVQILEAVERYIRGEMDTPEKEYFEQLRTSNPEIDQLVVEHSIFLQQISQFGERKNLKSLLNETHANLVNSGQIREEAPKVKVIQLVNKYKRVLAMAASIAGLTALAISGLVTYFTPKSNPSEIAQLKKELNAVKISQKQTQKEISTFKNAPTRPATPGKFGGTGFLIDGKGYLVTSAHVVAKADSIYIVNTKGEYYKAKTLHVNDHTDIAILKIIDKRFEPISRLPYGIRKVRAELGEQIFTLGFPRTEIVYNEGYLSAKTGFNGDTISYQIAISANPGNSGGPIFNHSGEVIGVLSGKQLTAEGVVFSSQSKNIFKALEVIREDSTAGTIRVNSQSSVKGIDRVQQIKKIEECIYNVMSY</sequence>
<dbReference type="InterPro" id="IPR043504">
    <property type="entry name" value="Peptidase_S1_PA_chymotrypsin"/>
</dbReference>
<dbReference type="PANTHER" id="PTHR43019:SF23">
    <property type="entry name" value="PROTEASE DO-LIKE 5, CHLOROPLASTIC"/>
    <property type="match status" value="1"/>
</dbReference>
<proteinExistence type="predicted"/>
<comment type="caution">
    <text evidence="2">The sequence shown here is derived from an EMBL/GenBank/DDBJ whole genome shotgun (WGS) entry which is preliminary data.</text>
</comment>
<evidence type="ECO:0000313" key="2">
    <source>
        <dbReference type="EMBL" id="MBC6492386.1"/>
    </source>
</evidence>
<evidence type="ECO:0000313" key="3">
    <source>
        <dbReference type="Proteomes" id="UP000765802"/>
    </source>
</evidence>
<dbReference type="PANTHER" id="PTHR43019">
    <property type="entry name" value="SERINE ENDOPROTEASE DEGS"/>
    <property type="match status" value="1"/>
</dbReference>
<dbReference type="Proteomes" id="UP000765802">
    <property type="component" value="Unassembled WGS sequence"/>
</dbReference>
<accession>A0ABR7MBR0</accession>
<dbReference type="PRINTS" id="PR00834">
    <property type="entry name" value="PROTEASES2C"/>
</dbReference>